<organism evidence="3 4">
    <name type="scientific">Sphingomonas quercus</name>
    <dbReference type="NCBI Taxonomy" id="2842451"/>
    <lineage>
        <taxon>Bacteria</taxon>
        <taxon>Pseudomonadati</taxon>
        <taxon>Pseudomonadota</taxon>
        <taxon>Alphaproteobacteria</taxon>
        <taxon>Sphingomonadales</taxon>
        <taxon>Sphingomonadaceae</taxon>
        <taxon>Sphingomonas</taxon>
    </lineage>
</organism>
<comment type="caution">
    <text evidence="3">The sequence shown here is derived from an EMBL/GenBank/DDBJ whole genome shotgun (WGS) entry which is preliminary data.</text>
</comment>
<feature type="domain" description="Response regulatory" evidence="2">
    <location>
        <begin position="17"/>
        <end position="128"/>
    </location>
</feature>
<evidence type="ECO:0000313" key="4">
    <source>
        <dbReference type="Proteomes" id="UP000776276"/>
    </source>
</evidence>
<evidence type="ECO:0000259" key="2">
    <source>
        <dbReference type="PROSITE" id="PS50110"/>
    </source>
</evidence>
<reference evidence="3 4" key="1">
    <citation type="submission" date="2021-06" db="EMBL/GenBank/DDBJ databases">
        <title>Sphingomonas sp. XMGL2, whole genome shotgun sequencing project.</title>
        <authorList>
            <person name="Zhao G."/>
            <person name="Shen L."/>
        </authorList>
    </citation>
    <scope>NUCLEOTIDE SEQUENCE [LARGE SCALE GENOMIC DNA]</scope>
    <source>
        <strain evidence="3 4">XMGL2</strain>
    </source>
</reference>
<feature type="modified residue" description="4-aspartylphosphate" evidence="1">
    <location>
        <position position="68"/>
    </location>
</feature>
<dbReference type="EMBL" id="JAHKRT010000008">
    <property type="protein sequence ID" value="MBU3079197.1"/>
    <property type="molecule type" value="Genomic_DNA"/>
</dbReference>
<proteinExistence type="predicted"/>
<protein>
    <submittedName>
        <fullName evidence="3">Response regulator</fullName>
    </submittedName>
</protein>
<dbReference type="PROSITE" id="PS50110">
    <property type="entry name" value="RESPONSE_REGULATORY"/>
    <property type="match status" value="1"/>
</dbReference>
<dbReference type="InterPro" id="IPR001789">
    <property type="entry name" value="Sig_transdc_resp-reg_receiver"/>
</dbReference>
<keyword evidence="1" id="KW-0597">Phosphoprotein</keyword>
<accession>A0ABS6BMW4</accession>
<sequence>MRSHYDYANVSGLEGLRVLVVEDEPMVAMTLEDALAEFGCKLVAVAETVAEALAAVEQAPAIDVAVLDVNLGGEKVFPVADALGARGVPFAFSTGYGPADLTQRYPGSGLLNKPYPPLALARTLTELAQQR</sequence>
<dbReference type="Pfam" id="PF00072">
    <property type="entry name" value="Response_reg"/>
    <property type="match status" value="1"/>
</dbReference>
<dbReference type="Proteomes" id="UP000776276">
    <property type="component" value="Unassembled WGS sequence"/>
</dbReference>
<dbReference type="RefSeq" id="WP_216326839.1">
    <property type="nucleotide sequence ID" value="NZ_JAHKRT010000008.1"/>
</dbReference>
<evidence type="ECO:0000313" key="3">
    <source>
        <dbReference type="EMBL" id="MBU3079197.1"/>
    </source>
</evidence>
<keyword evidence="4" id="KW-1185">Reference proteome</keyword>
<dbReference type="SMART" id="SM00448">
    <property type="entry name" value="REC"/>
    <property type="match status" value="1"/>
</dbReference>
<name>A0ABS6BMW4_9SPHN</name>
<gene>
    <name evidence="3" type="ORF">KOF26_15160</name>
</gene>
<evidence type="ECO:0000256" key="1">
    <source>
        <dbReference type="PROSITE-ProRule" id="PRU00169"/>
    </source>
</evidence>